<feature type="binding site" evidence="2">
    <location>
        <position position="229"/>
    </location>
    <ligand>
        <name>Zn(2+)</name>
        <dbReference type="ChEBI" id="CHEBI:29105"/>
    </ligand>
</feature>
<feature type="domain" description="Mur ligase central" evidence="3">
    <location>
        <begin position="73"/>
        <end position="207"/>
    </location>
</feature>
<keyword evidence="2" id="KW-0573">Peptidoglycan synthesis</keyword>
<feature type="binding site" evidence="2">
    <location>
        <position position="251"/>
    </location>
    <ligand>
        <name>Zn(2+)</name>
        <dbReference type="ChEBI" id="CHEBI:29105"/>
    </ligand>
</feature>
<feature type="binding site" evidence="2">
    <location>
        <position position="226"/>
    </location>
    <ligand>
        <name>Zn(2+)</name>
        <dbReference type="ChEBI" id="CHEBI:29105"/>
    </ligand>
</feature>
<dbReference type="HAMAP" id="MF_02214">
    <property type="entry name" value="Lipid_II_synth_MurT"/>
    <property type="match status" value="1"/>
</dbReference>
<dbReference type="EMBL" id="AZFJ01000051">
    <property type="protein sequence ID" value="KRL85656.1"/>
    <property type="molecule type" value="Genomic_DNA"/>
</dbReference>
<feature type="binding site" evidence="2">
    <location>
        <position position="248"/>
    </location>
    <ligand>
        <name>Zn(2+)</name>
        <dbReference type="ChEBI" id="CHEBI:29105"/>
    </ligand>
</feature>
<evidence type="ECO:0000313" key="6">
    <source>
        <dbReference type="Proteomes" id="UP000051922"/>
    </source>
</evidence>
<dbReference type="PANTHER" id="PTHR23135">
    <property type="entry name" value="MUR LIGASE FAMILY MEMBER"/>
    <property type="match status" value="1"/>
</dbReference>
<dbReference type="RefSeq" id="WP_082607916.1">
    <property type="nucleotide sequence ID" value="NZ_AZFJ01000051.1"/>
</dbReference>
<comment type="subunit">
    <text evidence="2">Forms a heterodimer with GatD.</text>
</comment>
<gene>
    <name evidence="2" type="primary">murT</name>
    <name evidence="5" type="ORF">FC50_GL001516</name>
</gene>
<evidence type="ECO:0000256" key="1">
    <source>
        <dbReference type="ARBA" id="ARBA00004752"/>
    </source>
</evidence>
<keyword evidence="2" id="KW-0479">Metal-binding</keyword>
<reference evidence="5 6" key="1">
    <citation type="journal article" date="2015" name="Genome Announc.">
        <title>Expanding the biotechnology potential of lactobacilli through comparative genomics of 213 strains and associated genera.</title>
        <authorList>
            <person name="Sun Z."/>
            <person name="Harris H.M."/>
            <person name="McCann A."/>
            <person name="Guo C."/>
            <person name="Argimon S."/>
            <person name="Zhang W."/>
            <person name="Yang X."/>
            <person name="Jeffery I.B."/>
            <person name="Cooney J.C."/>
            <person name="Kagawa T.F."/>
            <person name="Liu W."/>
            <person name="Song Y."/>
            <person name="Salvetti E."/>
            <person name="Wrobel A."/>
            <person name="Rasinkangas P."/>
            <person name="Parkhill J."/>
            <person name="Rea M.C."/>
            <person name="O'Sullivan O."/>
            <person name="Ritari J."/>
            <person name="Douillard F.P."/>
            <person name="Paul Ross R."/>
            <person name="Yang R."/>
            <person name="Briner A.E."/>
            <person name="Felis G.E."/>
            <person name="de Vos W.M."/>
            <person name="Barrangou R."/>
            <person name="Klaenhammer T.R."/>
            <person name="Caufield P.W."/>
            <person name="Cui Y."/>
            <person name="Zhang H."/>
            <person name="O'Toole P.W."/>
        </authorList>
    </citation>
    <scope>NUCLEOTIDE SEQUENCE [LARGE SCALE GENOMIC DNA]</scope>
    <source>
        <strain evidence="5 6">DSM 15945</strain>
    </source>
</reference>
<dbReference type="GO" id="GO:0009252">
    <property type="term" value="P:peptidoglycan biosynthetic process"/>
    <property type="evidence" value="ECO:0007669"/>
    <property type="project" value="UniProtKB-UniRule"/>
</dbReference>
<sequence length="470" mass="51657">MLELTELITDVGDGTITTENPIRSATARGLARLSYGILHGIFKGGSAFPGNLAARIDPDVLRGLARDYDVIIVTGTNGKTLTTSMIVKALRQQYPDLMTNPTGSNMMSGIISAFIAQGRHKGQDRGLAVLEVDEANVAPVSALVNVKAYVLTNIFRDQMDRYGEFYTTYQKILDGIEMHPDALVVANGDAPIFSSRELKNPMRYYGFDTGRHDNLLAPPNTDGVLCPRCEHILHYKERTYSNLGNFFCPNCGFARPELAYHVSGVTEQTPTSSTFTIDQQNFTLNIGGLYNVYNALAAYSVAAEFGVTPAQMADAFAYDEKVFGRQEEIIIDGKRVTLVLVKNPVGLNQVLDMIGHDDQDFALAVLLNANYADGIDTSWIWDGNFEEFVHDHQQSSYMVGGERYKDIELRMQVAGVKADALATAPDLNNVVDWVKGVPEQHVYLLATYTAVLQMRKHLADGGYIAAGFNA</sequence>
<accession>A0A0R1U336</accession>
<comment type="pathway">
    <text evidence="1 2">Cell wall biogenesis; peptidoglycan biosynthesis.</text>
</comment>
<dbReference type="GO" id="GO:0008360">
    <property type="term" value="P:regulation of cell shape"/>
    <property type="evidence" value="ECO:0007669"/>
    <property type="project" value="UniProtKB-KW"/>
</dbReference>
<keyword evidence="6" id="KW-1185">Reference proteome</keyword>
<name>A0A0R1U336_9LACO</name>
<evidence type="ECO:0000259" key="3">
    <source>
        <dbReference type="Pfam" id="PF08245"/>
    </source>
</evidence>
<organism evidence="5 6">
    <name type="scientific">Lacticaseibacillus pantheris DSM 15945 = JCM 12539 = NBRC 106106</name>
    <dbReference type="NCBI Taxonomy" id="1423783"/>
    <lineage>
        <taxon>Bacteria</taxon>
        <taxon>Bacillati</taxon>
        <taxon>Bacillota</taxon>
        <taxon>Bacilli</taxon>
        <taxon>Lactobacillales</taxon>
        <taxon>Lactobacillaceae</taxon>
        <taxon>Lacticaseibacillus</taxon>
    </lineage>
</organism>
<dbReference type="Pfam" id="PF08245">
    <property type="entry name" value="Mur_ligase_M"/>
    <property type="match status" value="1"/>
</dbReference>
<dbReference type="STRING" id="1423783.FC50_GL001516"/>
<dbReference type="EC" id="6.3.5.13" evidence="2"/>
<comment type="catalytic activity">
    <reaction evidence="2">
        <text>beta-D-GlcNAc-(1-&gt;4)-Mur2Ac(oyl-L-Ala-gamma-D-Glu-L-Lys-D-Ala-D-Ala)-di-trans,octa-cis-undecaprenyl diphosphate + ATP = beta-D-GlcNAc-(1-&gt;4)-Mur2Ac(oyl-L-Ala-gamma-D-O-P-Glu-L-Lys-D-Ala-D-Ala)-di-trans,octa-cis-undecaprenyl diphosphate + ADP</text>
        <dbReference type="Rhea" id="RHEA:59488"/>
        <dbReference type="ChEBI" id="CHEBI:30616"/>
        <dbReference type="ChEBI" id="CHEBI:60033"/>
        <dbReference type="ChEBI" id="CHEBI:143132"/>
        <dbReference type="ChEBI" id="CHEBI:456216"/>
    </reaction>
</comment>
<dbReference type="GO" id="GO:0016881">
    <property type="term" value="F:acid-amino acid ligase activity"/>
    <property type="evidence" value="ECO:0007669"/>
    <property type="project" value="InterPro"/>
</dbReference>
<keyword evidence="2" id="KW-0547">Nucleotide-binding</keyword>
<dbReference type="InterPro" id="IPR043703">
    <property type="entry name" value="Lipid_II_synth_MurT"/>
</dbReference>
<dbReference type="OrthoDB" id="9803907at2"/>
<dbReference type="PANTHER" id="PTHR23135:SF7">
    <property type="entry name" value="LIPID II ISOGLUTAMINYL SYNTHASE (GLUTAMINE-HYDROLYZING) SUBUNIT MURT"/>
    <property type="match status" value="1"/>
</dbReference>
<feature type="domain" description="Lipid II isoglutaminyl synthase (glutamine-hydrolyzing) subunit MurT C-terminal" evidence="4">
    <location>
        <begin position="340"/>
        <end position="450"/>
    </location>
</feature>
<dbReference type="UniPathway" id="UPA00219"/>
<keyword evidence="2" id="KW-0067">ATP-binding</keyword>
<dbReference type="SUPFAM" id="SSF53623">
    <property type="entry name" value="MurD-like peptide ligases, catalytic domain"/>
    <property type="match status" value="1"/>
</dbReference>
<proteinExistence type="inferred from homology"/>
<dbReference type="InterPro" id="IPR013564">
    <property type="entry name" value="MurT_C"/>
</dbReference>
<dbReference type="AlphaFoldDB" id="A0A0R1U336"/>
<comment type="similarity">
    <text evidence="2">Belongs to the MurCDEF family. MurT subfamily.</text>
</comment>
<evidence type="ECO:0000259" key="4">
    <source>
        <dbReference type="Pfam" id="PF08353"/>
    </source>
</evidence>
<dbReference type="GO" id="GO:0071555">
    <property type="term" value="P:cell wall organization"/>
    <property type="evidence" value="ECO:0007669"/>
    <property type="project" value="UniProtKB-KW"/>
</dbReference>
<dbReference type="InterPro" id="IPR036565">
    <property type="entry name" value="Mur-like_cat_sf"/>
</dbReference>
<dbReference type="PATRIC" id="fig|1423783.4.peg.1560"/>
<comment type="catalytic activity">
    <reaction evidence="2">
        <text>beta-D-GlcNAc-(1-&gt;4)-Mur2Ac(oyl-L-Ala-gamma-D-Glu-L-Lys-D-Ala-D-Ala)-di-trans,octa-cis-undecaprenyl diphosphate + L-glutamine + ATP + H2O = beta-D-GlcNAc-(1-&gt;4)-Mur2Ac(oyl-L-Ala-D-isoglutaminyl-L-Lys-D-Ala-D-Ala)-di-trans,octa-cis-undecaprenyl diphosphate + L-glutamate + ADP + phosphate + H(+)</text>
        <dbReference type="Rhea" id="RHEA:57928"/>
        <dbReference type="ChEBI" id="CHEBI:15377"/>
        <dbReference type="ChEBI" id="CHEBI:15378"/>
        <dbReference type="ChEBI" id="CHEBI:29985"/>
        <dbReference type="ChEBI" id="CHEBI:30616"/>
        <dbReference type="ChEBI" id="CHEBI:43474"/>
        <dbReference type="ChEBI" id="CHEBI:58359"/>
        <dbReference type="ChEBI" id="CHEBI:60033"/>
        <dbReference type="ChEBI" id="CHEBI:62233"/>
        <dbReference type="ChEBI" id="CHEBI:456216"/>
        <dbReference type="EC" id="6.3.5.13"/>
    </reaction>
</comment>
<dbReference type="Pfam" id="PF08353">
    <property type="entry name" value="MurT_C"/>
    <property type="match status" value="1"/>
</dbReference>
<comment type="catalytic activity">
    <reaction evidence="2">
        <text>beta-D-GlcNAc-(1-&gt;4)-Mur2Ac(oyl-L-Ala-gamma-D-O-P-Glu-L-Lys-D-Ala-D-Ala)-di-trans,octa-cis-undecaprenyl diphosphate + NH4(+) = beta-D-GlcNAc-(1-&gt;4)-Mur2Ac(oyl-L-Ala-D-isoglutaminyl-L-Lys-D-Ala-D-Ala)-di-trans,octa-cis-undecaprenyl diphosphate + phosphate + H(+)</text>
        <dbReference type="Rhea" id="RHEA:57932"/>
        <dbReference type="ChEBI" id="CHEBI:15378"/>
        <dbReference type="ChEBI" id="CHEBI:28938"/>
        <dbReference type="ChEBI" id="CHEBI:43474"/>
        <dbReference type="ChEBI" id="CHEBI:62233"/>
        <dbReference type="ChEBI" id="CHEBI:143132"/>
    </reaction>
</comment>
<feature type="active site" evidence="2">
    <location>
        <position position="376"/>
    </location>
</feature>
<dbReference type="Gene3D" id="3.40.1190.10">
    <property type="entry name" value="Mur-like, catalytic domain"/>
    <property type="match status" value="1"/>
</dbReference>
<keyword evidence="2 5" id="KW-0436">Ligase</keyword>
<comment type="caution">
    <text evidence="5">The sequence shown here is derived from an EMBL/GenBank/DDBJ whole genome shotgun (WGS) entry which is preliminary data.</text>
</comment>
<keyword evidence="2" id="KW-0862">Zinc</keyword>
<keyword evidence="2" id="KW-0961">Cell wall biogenesis/degradation</keyword>
<dbReference type="Proteomes" id="UP000051922">
    <property type="component" value="Unassembled WGS sequence"/>
</dbReference>
<dbReference type="GO" id="GO:0008270">
    <property type="term" value="F:zinc ion binding"/>
    <property type="evidence" value="ECO:0007669"/>
    <property type="project" value="UniProtKB-UniRule"/>
</dbReference>
<evidence type="ECO:0000313" key="5">
    <source>
        <dbReference type="EMBL" id="KRL85656.1"/>
    </source>
</evidence>
<dbReference type="InterPro" id="IPR013221">
    <property type="entry name" value="Mur_ligase_cen"/>
</dbReference>
<dbReference type="GO" id="GO:0140282">
    <property type="term" value="F:carbon-nitrogen ligase activity on lipid II"/>
    <property type="evidence" value="ECO:0007669"/>
    <property type="project" value="UniProtKB-UniRule"/>
</dbReference>
<dbReference type="GO" id="GO:0005524">
    <property type="term" value="F:ATP binding"/>
    <property type="evidence" value="ECO:0007669"/>
    <property type="project" value="UniProtKB-UniRule"/>
</dbReference>
<protein>
    <recommendedName>
        <fullName evidence="2">Lipid II isoglutaminyl synthase (glutamine-hydrolyzing) subunit MurT</fullName>
        <ecNumber evidence="2">6.3.5.13</ecNumber>
    </recommendedName>
</protein>
<evidence type="ECO:0000256" key="2">
    <source>
        <dbReference type="HAMAP-Rule" id="MF_02214"/>
    </source>
</evidence>
<keyword evidence="2" id="KW-0133">Cell shape</keyword>
<comment type="function">
    <text evidence="2">The lipid II isoglutaminyl synthase complex catalyzes the formation of alpha-D-isoglutamine in the cell wall lipid II stem peptide. The MurT subunit catalyzes the ATP-dependent amidation of D-glutamate residue of lipid II, converting it to an isoglutamine residue.</text>
</comment>